<dbReference type="OMA" id="CEHAVNP"/>
<evidence type="ECO:0000256" key="4">
    <source>
        <dbReference type="ARBA" id="ARBA00023242"/>
    </source>
</evidence>
<dbReference type="InParanoid" id="A0A1X2H9K6"/>
<evidence type="ECO:0000256" key="3">
    <source>
        <dbReference type="ARBA" id="ARBA00022737"/>
    </source>
</evidence>
<dbReference type="EMBL" id="MCGN01000006">
    <property type="protein sequence ID" value="ORY95318.1"/>
    <property type="molecule type" value="Genomic_DNA"/>
</dbReference>
<dbReference type="PANTHER" id="PTHR44267:SF1">
    <property type="entry name" value="WD REPEAT-CONTAINING PROTEIN 43"/>
    <property type="match status" value="1"/>
</dbReference>
<dbReference type="InterPro" id="IPR036322">
    <property type="entry name" value="WD40_repeat_dom_sf"/>
</dbReference>
<evidence type="ECO:0000313" key="10">
    <source>
        <dbReference type="Proteomes" id="UP000242180"/>
    </source>
</evidence>
<dbReference type="Pfam" id="PF04003">
    <property type="entry name" value="Utp12"/>
    <property type="match status" value="1"/>
</dbReference>
<feature type="repeat" description="WD" evidence="6">
    <location>
        <begin position="214"/>
        <end position="256"/>
    </location>
</feature>
<evidence type="ECO:0000313" key="9">
    <source>
        <dbReference type="EMBL" id="ORY95318.1"/>
    </source>
</evidence>
<comment type="caution">
    <text evidence="9">The sequence shown here is derived from an EMBL/GenBank/DDBJ whole genome shotgun (WGS) entry which is preliminary data.</text>
</comment>
<evidence type="ECO:0000256" key="5">
    <source>
        <dbReference type="ARBA" id="ARBA00038335"/>
    </source>
</evidence>
<dbReference type="InterPro" id="IPR016024">
    <property type="entry name" value="ARM-type_fold"/>
</dbReference>
<dbReference type="InterPro" id="IPR019775">
    <property type="entry name" value="WD40_repeat_CS"/>
</dbReference>
<evidence type="ECO:0000256" key="7">
    <source>
        <dbReference type="SAM" id="MobiDB-lite"/>
    </source>
</evidence>
<evidence type="ECO:0000259" key="8">
    <source>
        <dbReference type="Pfam" id="PF04003"/>
    </source>
</evidence>
<dbReference type="InterPro" id="IPR001680">
    <property type="entry name" value="WD40_rpt"/>
</dbReference>
<dbReference type="SUPFAM" id="SSF48371">
    <property type="entry name" value="ARM repeat"/>
    <property type="match status" value="1"/>
</dbReference>
<proteinExistence type="inferred from homology"/>
<feature type="compositionally biased region" description="Acidic residues" evidence="7">
    <location>
        <begin position="608"/>
        <end position="663"/>
    </location>
</feature>
<dbReference type="PROSITE" id="PS00678">
    <property type="entry name" value="WD_REPEATS_1"/>
    <property type="match status" value="1"/>
</dbReference>
<evidence type="ECO:0000256" key="1">
    <source>
        <dbReference type="ARBA" id="ARBA00004123"/>
    </source>
</evidence>
<reference evidence="9 10" key="1">
    <citation type="submission" date="2016-07" db="EMBL/GenBank/DDBJ databases">
        <title>Pervasive Adenine N6-methylation of Active Genes in Fungi.</title>
        <authorList>
            <consortium name="DOE Joint Genome Institute"/>
            <person name="Mondo S.J."/>
            <person name="Dannebaum R.O."/>
            <person name="Kuo R.C."/>
            <person name="Labutti K."/>
            <person name="Haridas S."/>
            <person name="Kuo A."/>
            <person name="Salamov A."/>
            <person name="Ahrendt S.R."/>
            <person name="Lipzen A."/>
            <person name="Sullivan W."/>
            <person name="Andreopoulos W.B."/>
            <person name="Clum A."/>
            <person name="Lindquist E."/>
            <person name="Daum C."/>
            <person name="Ramamoorthy G.K."/>
            <person name="Gryganskyi A."/>
            <person name="Culley D."/>
            <person name="Magnuson J.K."/>
            <person name="James T.Y."/>
            <person name="O'Malley M.A."/>
            <person name="Stajich J.E."/>
            <person name="Spatafora J.W."/>
            <person name="Visel A."/>
            <person name="Grigoriev I.V."/>
        </authorList>
    </citation>
    <scope>NUCLEOTIDE SEQUENCE [LARGE SCALE GENOMIC DNA]</scope>
    <source>
        <strain evidence="9 10">NRRL 2496</strain>
    </source>
</reference>
<dbReference type="STRING" id="13706.A0A1X2H9K6"/>
<keyword evidence="10" id="KW-1185">Reference proteome</keyword>
<evidence type="ECO:0000256" key="6">
    <source>
        <dbReference type="PROSITE-ProRule" id="PRU00221"/>
    </source>
</evidence>
<dbReference type="Proteomes" id="UP000242180">
    <property type="component" value="Unassembled WGS sequence"/>
</dbReference>
<dbReference type="AlphaFoldDB" id="A0A1X2H9K6"/>
<name>A0A1X2H9K6_SYNRA</name>
<dbReference type="FunCoup" id="A0A1X2H9K6">
    <property type="interactions" value="568"/>
</dbReference>
<keyword evidence="3" id="KW-0677">Repeat</keyword>
<dbReference type="InterPro" id="IPR007148">
    <property type="entry name" value="SSU_processome_Utp12"/>
</dbReference>
<protein>
    <submittedName>
        <fullName evidence="9">WD40-repeat-containing domain protein</fullName>
    </submittedName>
</protein>
<dbReference type="PROSITE" id="PS50082">
    <property type="entry name" value="WD_REPEATS_2"/>
    <property type="match status" value="1"/>
</dbReference>
<dbReference type="SUPFAM" id="SSF50978">
    <property type="entry name" value="WD40 repeat-like"/>
    <property type="match status" value="1"/>
</dbReference>
<keyword evidence="2 6" id="KW-0853">WD repeat</keyword>
<accession>A0A1X2H9K6</accession>
<gene>
    <name evidence="9" type="ORF">BCR43DRAFT_459019</name>
</gene>
<comment type="similarity">
    <text evidence="5">Belongs to the UTP5 family.</text>
</comment>
<dbReference type="GO" id="GO:0000462">
    <property type="term" value="P:maturation of SSU-rRNA from tricistronic rRNA transcript (SSU-rRNA, 5.8S rRNA, LSU-rRNA)"/>
    <property type="evidence" value="ECO:0007669"/>
    <property type="project" value="TreeGrafter"/>
</dbReference>
<feature type="region of interest" description="Disordered" evidence="7">
    <location>
        <begin position="600"/>
        <end position="663"/>
    </location>
</feature>
<dbReference type="InterPro" id="IPR015943">
    <property type="entry name" value="WD40/YVTN_repeat-like_dom_sf"/>
</dbReference>
<dbReference type="Pfam" id="PF00400">
    <property type="entry name" value="WD40"/>
    <property type="match status" value="1"/>
</dbReference>
<dbReference type="InterPro" id="IPR052414">
    <property type="entry name" value="U3_snoRNA-assoc_WDR"/>
</dbReference>
<dbReference type="OrthoDB" id="30195at2759"/>
<dbReference type="SMART" id="SM00320">
    <property type="entry name" value="WD40"/>
    <property type="match status" value="4"/>
</dbReference>
<evidence type="ECO:0000256" key="2">
    <source>
        <dbReference type="ARBA" id="ARBA00022574"/>
    </source>
</evidence>
<feature type="domain" description="Small-subunit processome Utp12" evidence="8">
    <location>
        <begin position="481"/>
        <end position="585"/>
    </location>
</feature>
<organism evidence="9 10">
    <name type="scientific">Syncephalastrum racemosum</name>
    <name type="common">Filamentous fungus</name>
    <dbReference type="NCBI Taxonomy" id="13706"/>
    <lineage>
        <taxon>Eukaryota</taxon>
        <taxon>Fungi</taxon>
        <taxon>Fungi incertae sedis</taxon>
        <taxon>Mucoromycota</taxon>
        <taxon>Mucoromycotina</taxon>
        <taxon>Mucoromycetes</taxon>
        <taxon>Mucorales</taxon>
        <taxon>Syncephalastraceae</taxon>
        <taxon>Syncephalastrum</taxon>
    </lineage>
</organism>
<dbReference type="GO" id="GO:0005730">
    <property type="term" value="C:nucleolus"/>
    <property type="evidence" value="ECO:0007669"/>
    <property type="project" value="TreeGrafter"/>
</dbReference>
<sequence>MGKAKNAPANNHTAAVDANSAATTGILQAFDTTSNAEYFALVSHGIDRHRLRIYNVRSGTVNNDYSSEEKTKFTSLSWGNINDDGLGKSSSANMNKKNRSSREKTRVVALGTHAGTIHLFSLAHGEIVKELSGAHTMPVTDFCLNKAGTKGYSIAEDNYIVEWDIALQKETAKWKASEKNMRKLKLSHDERKLATAGHVITLWDARERKVIKKFSGHASPIRELAFSRQDDILVSIAEDDRYVNVWDAQSTNNNTTTLTVLTLEDNATHVDFSSSEPTVLAVAEDGVVGLWRNASSQATPTSRRKAARSITRQTDSTVKVVSSKAEDTVIPILSATFVSDNYGQSIMIARGSSVRPSFEAVRYVNESTGDVLSDIVLTRQPAGNLLINDESAAVESVKASRKQYDESSVKVVGATDFAIQNPTMKEDVEMAEPDMSIEEKLQEMHVEENGTQPSTKRKADKGLVPSAGSLQTVLTQALHANDRALLEACLEHNKPEVIQTTVQRVPTAYIIPLLNELIARFQESPNRASRLMVWIRIVLMVHTTYLMTVPDLVYKLSGFYQALDVRLSVFPKLLALQGRLDLIQNQIEIRSKFVADQEGTEHAQNVYVEEDSDDDAERESDDEDVDGFMSGAEDDASEDEEEDDDDLMDQDNEEDDDEEDEDY</sequence>
<keyword evidence="4" id="KW-0539">Nucleus</keyword>
<dbReference type="PANTHER" id="PTHR44267">
    <property type="entry name" value="WD REPEAT-CONTAINING PROTEIN 43"/>
    <property type="match status" value="1"/>
</dbReference>
<dbReference type="Gene3D" id="2.130.10.10">
    <property type="entry name" value="YVTN repeat-like/Quinoprotein amine dehydrogenase"/>
    <property type="match status" value="1"/>
</dbReference>
<comment type="subcellular location">
    <subcellularLocation>
        <location evidence="1">Nucleus</location>
    </subcellularLocation>
</comment>